<keyword evidence="3" id="KW-1185">Reference proteome</keyword>
<proteinExistence type="predicted"/>
<organism evidence="2 3">
    <name type="scientific">Cohnella candidum</name>
    <dbReference type="NCBI Taxonomy" id="2674991"/>
    <lineage>
        <taxon>Bacteria</taxon>
        <taxon>Bacillati</taxon>
        <taxon>Bacillota</taxon>
        <taxon>Bacilli</taxon>
        <taxon>Bacillales</taxon>
        <taxon>Paenibacillaceae</taxon>
        <taxon>Cohnella</taxon>
    </lineage>
</organism>
<dbReference type="Gene3D" id="2.70.98.40">
    <property type="entry name" value="Glycoside hydrolase, family 65, N-terminal domain"/>
    <property type="match status" value="1"/>
</dbReference>
<evidence type="ECO:0000313" key="2">
    <source>
        <dbReference type="EMBL" id="AYQ72875.1"/>
    </source>
</evidence>
<dbReference type="InterPro" id="IPR012341">
    <property type="entry name" value="6hp_glycosidase-like_sf"/>
</dbReference>
<dbReference type="Pfam" id="PF00723">
    <property type="entry name" value="Glyco_hydro_15"/>
    <property type="match status" value="1"/>
</dbReference>
<sequence length="667" mass="75155">MARHLVIGNGKMLINLDRNGFIRDLYFPYVGQLNHVGGQSCRFGLWVDGAFSWLDDPAWRIEPGYVEDSLVTNVTARNDRLGIELQVNDGVHQRDSIYLKRVVVRNLWDSPREVRVFFHQDLMIDGNEVGDTAAFYPGNRTVFHYKRSSYFMFNGKTDSGGIHQFSTGIKRFHSAEGTWRDAEDGELAGNAIAQGSVDSAISFRASLAPGGESTVYYWCSVGSDLEEVKALDQYVQDSHPEKLLSRIVIYWNHWLSRVGNKFGDLPASVIHQFKHSLLIVRTQIDDRGAILAANDSDILQYNRDHYSYMWPRDGALIADAMSLAGFHGTIAPFFHFCARVLSPDGYLYHKYNPDGTVGSSWHPYVVQGVPRLPIQEDETALVLYALWMDYARHGEIELPQSLYSKFVRKAAEFLCDYMEPSLGLPRPSYDLWEERFGIWTYTAASVYGGLMGAAYFADLFGDYDRSDQYRAVADRVKSGILDHLWDEEAGRFARGLVWRDGSWVKDMTLESSLFGLFEFGVLPAEDARVASTMEAIATGLSVKTEIGGIARYAEDYYFRVSDDPNIAPGNPWVICTLWLAKYRIETARGLNDLEEPRRTLEKVAAYALPGGNLPEQLHPIDGSPLSVAPLTWSHATYVQTVCLYVRKREQLSSSAAPAERETGVPWA</sequence>
<protein>
    <submittedName>
        <fullName evidence="2">Glycoside hydrolase family 15 protein</fullName>
    </submittedName>
</protein>
<evidence type="ECO:0000313" key="3">
    <source>
        <dbReference type="Proteomes" id="UP000269097"/>
    </source>
</evidence>
<keyword evidence="2" id="KW-0378">Hydrolase</keyword>
<dbReference type="InterPro" id="IPR008928">
    <property type="entry name" value="6-hairpin_glycosidase_sf"/>
</dbReference>
<dbReference type="PANTHER" id="PTHR31616:SF13">
    <property type="entry name" value="GLUCAN 1,4-ALPHA-GLUCOSIDASE"/>
    <property type="match status" value="1"/>
</dbReference>
<reference evidence="2 3" key="1">
    <citation type="submission" date="2018-10" db="EMBL/GenBank/DDBJ databases">
        <title>Genome Sequence of Cohnella sp.</title>
        <authorList>
            <person name="Srinivasan S."/>
            <person name="Kim M.K."/>
        </authorList>
    </citation>
    <scope>NUCLEOTIDE SEQUENCE [LARGE SCALE GENOMIC DNA]</scope>
    <source>
        <strain evidence="2 3">18JY8-7</strain>
    </source>
</reference>
<evidence type="ECO:0000259" key="1">
    <source>
        <dbReference type="Pfam" id="PF00723"/>
    </source>
</evidence>
<dbReference type="PANTHER" id="PTHR31616">
    <property type="entry name" value="TREHALASE"/>
    <property type="match status" value="1"/>
</dbReference>
<dbReference type="KEGG" id="coh:EAV92_10055"/>
<dbReference type="Proteomes" id="UP000269097">
    <property type="component" value="Chromosome"/>
</dbReference>
<name>A0A3G3JXC8_9BACL</name>
<dbReference type="AlphaFoldDB" id="A0A3G3JXC8"/>
<gene>
    <name evidence="2" type="ORF">EAV92_10055</name>
</gene>
<dbReference type="InterPro" id="IPR011613">
    <property type="entry name" value="GH15-like"/>
</dbReference>
<dbReference type="GO" id="GO:0004553">
    <property type="term" value="F:hydrolase activity, hydrolyzing O-glycosyl compounds"/>
    <property type="evidence" value="ECO:0007669"/>
    <property type="project" value="TreeGrafter"/>
</dbReference>
<dbReference type="RefSeq" id="WP_123040957.1">
    <property type="nucleotide sequence ID" value="NZ_CP033433.1"/>
</dbReference>
<dbReference type="Gene3D" id="1.50.10.10">
    <property type="match status" value="1"/>
</dbReference>
<dbReference type="SUPFAM" id="SSF48208">
    <property type="entry name" value="Six-hairpin glycosidases"/>
    <property type="match status" value="1"/>
</dbReference>
<feature type="domain" description="GH15-like" evidence="1">
    <location>
        <begin position="288"/>
        <end position="640"/>
    </location>
</feature>
<dbReference type="EMBL" id="CP033433">
    <property type="protein sequence ID" value="AYQ72875.1"/>
    <property type="molecule type" value="Genomic_DNA"/>
</dbReference>
<dbReference type="InterPro" id="IPR037018">
    <property type="entry name" value="GH65_N"/>
</dbReference>
<dbReference type="GO" id="GO:0005975">
    <property type="term" value="P:carbohydrate metabolic process"/>
    <property type="evidence" value="ECO:0007669"/>
    <property type="project" value="InterPro"/>
</dbReference>
<accession>A0A3G3JXC8</accession>